<feature type="compositionally biased region" description="Polar residues" evidence="1">
    <location>
        <begin position="1489"/>
        <end position="1507"/>
    </location>
</feature>
<feature type="compositionally biased region" description="Basic and acidic residues" evidence="1">
    <location>
        <begin position="1844"/>
        <end position="1856"/>
    </location>
</feature>
<feature type="region of interest" description="Disordered" evidence="1">
    <location>
        <begin position="2189"/>
        <end position="2227"/>
    </location>
</feature>
<feature type="domain" description="C2" evidence="2">
    <location>
        <begin position="880"/>
        <end position="1042"/>
    </location>
</feature>
<evidence type="ECO:0000259" key="2">
    <source>
        <dbReference type="PROSITE" id="PS50004"/>
    </source>
</evidence>
<dbReference type="PANTHER" id="PTHR21254">
    <property type="entry name" value="C2 DOMAIN-CONTAINING PROTEIN 3"/>
    <property type="match status" value="1"/>
</dbReference>
<reference evidence="3 4" key="1">
    <citation type="submission" date="2019-09" db="EMBL/GenBank/DDBJ databases">
        <title>Bird 10,000 Genomes (B10K) Project - Family phase.</title>
        <authorList>
            <person name="Zhang G."/>
        </authorList>
    </citation>
    <scope>NUCLEOTIDE SEQUENCE [LARGE SCALE GENOMIC DNA]</scope>
    <source>
        <strain evidence="3">B10K-DU-012-46</strain>
    </source>
</reference>
<feature type="compositionally biased region" description="Polar residues" evidence="1">
    <location>
        <begin position="640"/>
        <end position="655"/>
    </location>
</feature>
<feature type="region of interest" description="Disordered" evidence="1">
    <location>
        <begin position="1965"/>
        <end position="1988"/>
    </location>
</feature>
<accession>A0A7L3A9R5</accession>
<organism evidence="3 4">
    <name type="scientific">Prunella fulvescens</name>
    <name type="common">Brown accentor</name>
    <dbReference type="NCBI Taxonomy" id="670355"/>
    <lineage>
        <taxon>Eukaryota</taxon>
        <taxon>Metazoa</taxon>
        <taxon>Chordata</taxon>
        <taxon>Craniata</taxon>
        <taxon>Vertebrata</taxon>
        <taxon>Euteleostomi</taxon>
        <taxon>Archelosauria</taxon>
        <taxon>Archosauria</taxon>
        <taxon>Dinosauria</taxon>
        <taxon>Saurischia</taxon>
        <taxon>Theropoda</taxon>
        <taxon>Coelurosauria</taxon>
        <taxon>Aves</taxon>
        <taxon>Neognathae</taxon>
        <taxon>Neoaves</taxon>
        <taxon>Telluraves</taxon>
        <taxon>Australaves</taxon>
        <taxon>Passeriformes</taxon>
        <taxon>Passeroidea</taxon>
        <taxon>Prunellidae</taxon>
        <taxon>Prunella</taxon>
    </lineage>
</organism>
<feature type="domain" description="C2" evidence="2">
    <location>
        <begin position="1064"/>
        <end position="1231"/>
    </location>
</feature>
<feature type="domain" description="C2" evidence="2">
    <location>
        <begin position="1508"/>
        <end position="1634"/>
    </location>
</feature>
<dbReference type="InterPro" id="IPR000008">
    <property type="entry name" value="C2_dom"/>
</dbReference>
<name>A0A7L3A9R5_9PASE</name>
<feature type="region of interest" description="Disordered" evidence="1">
    <location>
        <begin position="2082"/>
        <end position="2168"/>
    </location>
</feature>
<feature type="region of interest" description="Disordered" evidence="1">
    <location>
        <begin position="114"/>
        <end position="209"/>
    </location>
</feature>
<feature type="compositionally biased region" description="Acidic residues" evidence="1">
    <location>
        <begin position="2143"/>
        <end position="2153"/>
    </location>
</feature>
<feature type="non-terminal residue" evidence="3">
    <location>
        <position position="2243"/>
    </location>
</feature>
<dbReference type="GO" id="GO:0005814">
    <property type="term" value="C:centriole"/>
    <property type="evidence" value="ECO:0007669"/>
    <property type="project" value="TreeGrafter"/>
</dbReference>
<dbReference type="EMBL" id="VZTP01037230">
    <property type="protein sequence ID" value="NXT14845.1"/>
    <property type="molecule type" value="Genomic_DNA"/>
</dbReference>
<dbReference type="GO" id="GO:0071539">
    <property type="term" value="P:protein localization to centrosome"/>
    <property type="evidence" value="ECO:0007669"/>
    <property type="project" value="TreeGrafter"/>
</dbReference>
<dbReference type="GO" id="GO:0061511">
    <property type="term" value="P:centriole elongation"/>
    <property type="evidence" value="ECO:0007669"/>
    <property type="project" value="TreeGrafter"/>
</dbReference>
<evidence type="ECO:0000313" key="4">
    <source>
        <dbReference type="Proteomes" id="UP000553798"/>
    </source>
</evidence>
<feature type="region of interest" description="Disordered" evidence="1">
    <location>
        <begin position="1844"/>
        <end position="1891"/>
    </location>
</feature>
<dbReference type="SMART" id="SM00239">
    <property type="entry name" value="C2"/>
    <property type="match status" value="4"/>
</dbReference>
<dbReference type="Pfam" id="PF00168">
    <property type="entry name" value="C2"/>
    <property type="match status" value="3"/>
</dbReference>
<dbReference type="InterPro" id="IPR035892">
    <property type="entry name" value="C2_domain_sf"/>
</dbReference>
<dbReference type="Proteomes" id="UP000553798">
    <property type="component" value="Unassembled WGS sequence"/>
</dbReference>
<sequence>VVRVRWWGETSGGSVLQPAGQPAGRSSARFAVRCGPRQLAAYLADMGVLVLEVLTKLDHLPLGRAQITKLSQLSPSHPIKGSFAVVSPTSDKLGELQVVSLVLEPLPELYDTSSCVPTTEGADAAAAAQGSSKSQLPAPSQQPRHTQVTVEQEPVDNTSPRGKDRLLNQENSENMKDTSSAPPEEHWKMNPVSQPLSPPSSADAEALPQRSTRVLSMHNPATKDLLSALLDQGSKLRDAMVASAMKSSPDMEIELNKMSHFIERDNFQAPTQSPKGLKSSLVPTPEDPHHFGSEVSGQQFDLNSEERAIQLLLGSADFSPGHFWDRAASLWDSLSLGSEVYDSELGDPHYDQSLLEKLFYTAPKSDSSLSDFLSDDDVEPSKKASKTETLKKAGPVNPQKDFHAFHQNVTETKPRCSPTAPPEDHKEMALLTSLGADRLALLQQIHLARVTIESLKIPPESIQLSPRRKGLLGKPPRPMSVHKCTFFVEYHFPVRVSKDEKGQISIATEAIRVASSKITDDVVKFQQQSVFPVWFGGTMIKHWWGSDLAFKIYMRKSTQKKPVAIGSAALQLRRVIEAELLSVSWDLPVEKEGDHTQVGPLKVSLRLAASSKDLAARSATAGHPAPAHAMRGAQLGVQEPSRTSVSAESPPSSTRSPEDSRGPAAGSRDGAQPLRTAPAATAWDVVTHTTPAEEEGLLLHVLLMVPDGKDFTAEGCGLPSSCNVYLNCKLLSTEEATRSAVVWGTRQPAFNFAQVMPFSLTSRHLERLKNNVMIIEAWNKLGSPGCDKLLGLVKLPLHQFYISFRDPKISHLLLQAQYPVVAVDGHVPVVDVFTGSTRGSLRVTLAMGSAGQIVALQRLKIEEGMVPPVTQRPPHSLDHPATKPSLQLDPKGEELMEHVFEIHVESVKGLAPLQSTVWGEADCYIQYYFPVQEAGCGALQGPGLHEDGITLKPFRTATTLCVPDPIFNDEHHHSLLVPADVPVQRLLVSAFMTPGAAGGGIQFEVWCRYYYPNVRDQLVAKGALPLSRLCAMVTLQHREEIGIQTFNLPLVPRAGSSEEFHLHSSGLLDVSVRYQRSMKTATGITAGAVSLSVQIHRAAGLQAAARAVAQKNPSVQYYAGVGVNAYVCVLPSFLPPAQARSTQAVPCSFCPEFGHQLEFLCHLITQKSTGEASSLGELLQSASIFFSIYHQSTKSATDKLADRTSRDYLLGTVTIPTRDLLTRRSGISGWFPVTLSEDPMPAHSTNTTQAIVGGLELSVAFAHQGDRERVLEAARLLGWSSEETHEDSEDGSSDWEQSAGLVAVTISTPRVWLPLHCVLLTGQTHLHKSTYCYLRYKLYNQGATWTWLQRPKLSDDAENVTVSFRKPSKVTLRRSQGLLWFFREEKLEIQVWWAYGKENEVERPLDTDRLIGSAYVDLAALAERSRRTLSVSGVYPLFRCNAADLAGAAVRVHISLTPSPSPTAPALPRLPCAEECSSSEDEGTEETPALSQQVSDKQQVEAVSSGITDGEPQEEDVMFLENTVAVNILVERAMHLSLKGSPLTEREVAAPSSCVSFAVAGAEAPVTTPVIGNTDSPVWDFQQQARLSKELLLDPQQTLVFKVWHKAESERVIGFASVDLSPLLSGFQLVCGWYNITDFSGQCRGQIKVAVSPLQSVNHLKGERQARAQSQPEGSAVCSSISSPLTLHCSANDQHSGGSRLDFGTKQRPVFSRSSPPGPRTPRHQEHVQNVRRFHECLQRADGSARRARPDSAPLSSRAALLTALRKNLSELDEVQRYFSEKLTRSFPDFSTSKLSHEEWESDHQGSVSREVDPKGSHLLEKSSQLVSQVSSLINDLQMITKNSKEASDVHQDSSRKLGALDAPSWREEGGRPEVPEGQLEPDVPGAPRDTQQLCSAGRAVFERHMLHQLLGPIVPEDEHPGDCIQEKEGDFAIQPHSEEEYEEDVIEPRTLNEITTLTDRTSPWSSVISETGQGPEQHPLEPRPEDQHSIDAGCFPRGNSSTLSSMLQGDSQSVLSALSPPLSPHVGGNSPWGAAGDFQTFNSSTGTAEKELLLPAGQSLWSRALSTEPIKKSVEFHAGCKELLPSPGDMGLTSQKTTEREEEENAEVVNGDHQGKEGSGSDENCVQSVSAQAGSERNSESFPDDSSDDPVEGSENPIKQKITLSDPAVLPNFFLPPQEMEASMRLLCTSSHPSTPPKSRSGAVPAGIPYRRANRPRPSPELSEEEAKRIARIFSAQLSKKE</sequence>
<feature type="compositionally biased region" description="Polar residues" evidence="1">
    <location>
        <begin position="2122"/>
        <end position="2137"/>
    </location>
</feature>
<dbReference type="Gene3D" id="2.60.40.150">
    <property type="entry name" value="C2 domain"/>
    <property type="match status" value="2"/>
</dbReference>
<feature type="region of interest" description="Disordered" evidence="1">
    <location>
        <begin position="366"/>
        <end position="400"/>
    </location>
</feature>
<feature type="compositionally biased region" description="Polar residues" evidence="1">
    <location>
        <begin position="168"/>
        <end position="181"/>
    </location>
</feature>
<dbReference type="Pfam" id="PF25339">
    <property type="entry name" value="C2_C2CD3_N"/>
    <property type="match status" value="1"/>
</dbReference>
<feature type="region of interest" description="Disordered" evidence="1">
    <location>
        <begin position="2022"/>
        <end position="2044"/>
    </location>
</feature>
<dbReference type="GO" id="GO:0060271">
    <property type="term" value="P:cilium assembly"/>
    <property type="evidence" value="ECO:0007669"/>
    <property type="project" value="TreeGrafter"/>
</dbReference>
<gene>
    <name evidence="3" type="primary">C2cd3</name>
    <name evidence="3" type="ORF">PRUFUL_R13606</name>
</gene>
<feature type="compositionally biased region" description="Basic and acidic residues" evidence="1">
    <location>
        <begin position="1865"/>
        <end position="1875"/>
    </location>
</feature>
<dbReference type="PANTHER" id="PTHR21254:SF1">
    <property type="entry name" value="C2 DOMAIN-CONTAINING PROTEIN 3"/>
    <property type="match status" value="1"/>
</dbReference>
<keyword evidence="4" id="KW-1185">Reference proteome</keyword>
<dbReference type="GO" id="GO:0034451">
    <property type="term" value="C:centriolar satellite"/>
    <property type="evidence" value="ECO:0007669"/>
    <property type="project" value="TreeGrafter"/>
</dbReference>
<dbReference type="InterPro" id="IPR057537">
    <property type="entry name" value="C2_C2CD3_N"/>
</dbReference>
<feature type="compositionally biased region" description="Basic and acidic residues" evidence="1">
    <location>
        <begin position="1979"/>
        <end position="1988"/>
    </location>
</feature>
<feature type="compositionally biased region" description="Polar residues" evidence="1">
    <location>
        <begin position="1965"/>
        <end position="1975"/>
    </location>
</feature>
<feature type="compositionally biased region" description="Basic and acidic residues" evidence="1">
    <location>
        <begin position="379"/>
        <end position="391"/>
    </location>
</feature>
<proteinExistence type="predicted"/>
<feature type="region of interest" description="Disordered" evidence="1">
    <location>
        <begin position="1460"/>
        <end position="1513"/>
    </location>
</feature>
<evidence type="ECO:0000256" key="1">
    <source>
        <dbReference type="SAM" id="MobiDB-lite"/>
    </source>
</evidence>
<feature type="region of interest" description="Disordered" evidence="1">
    <location>
        <begin position="635"/>
        <end position="676"/>
    </location>
</feature>
<feature type="compositionally biased region" description="Polar residues" evidence="1">
    <location>
        <begin position="129"/>
        <end position="160"/>
    </location>
</feature>
<feature type="region of interest" description="Disordered" evidence="1">
    <location>
        <begin position="1693"/>
        <end position="1730"/>
    </location>
</feature>
<feature type="region of interest" description="Disordered" evidence="1">
    <location>
        <begin position="268"/>
        <end position="296"/>
    </location>
</feature>
<dbReference type="PROSITE" id="PS50004">
    <property type="entry name" value="C2"/>
    <property type="match status" value="3"/>
</dbReference>
<comment type="caution">
    <text evidence="3">The sequence shown here is derived from an EMBL/GenBank/DDBJ whole genome shotgun (WGS) entry which is preliminary data.</text>
</comment>
<dbReference type="SUPFAM" id="SSF49562">
    <property type="entry name" value="C2 domain (Calcium/lipid-binding domain, CaLB)"/>
    <property type="match status" value="3"/>
</dbReference>
<feature type="non-terminal residue" evidence="3">
    <location>
        <position position="1"/>
    </location>
</feature>
<protein>
    <submittedName>
        <fullName evidence="3">C2CD3 protein</fullName>
    </submittedName>
</protein>
<evidence type="ECO:0000313" key="3">
    <source>
        <dbReference type="EMBL" id="NXT14845.1"/>
    </source>
</evidence>